<dbReference type="InterPro" id="IPR029068">
    <property type="entry name" value="Glyas_Bleomycin-R_OHBP_Dase"/>
</dbReference>
<organism evidence="1 2">
    <name type="scientific">Streptantibioticus parmotrematis</name>
    <dbReference type="NCBI Taxonomy" id="2873249"/>
    <lineage>
        <taxon>Bacteria</taxon>
        <taxon>Bacillati</taxon>
        <taxon>Actinomycetota</taxon>
        <taxon>Actinomycetes</taxon>
        <taxon>Kitasatosporales</taxon>
        <taxon>Streptomycetaceae</taxon>
        <taxon>Streptantibioticus</taxon>
    </lineage>
</organism>
<protein>
    <submittedName>
        <fullName evidence="1">VOC family protein</fullName>
    </submittedName>
</protein>
<accession>A0ABS7QU53</accession>
<reference evidence="1 2" key="1">
    <citation type="submission" date="2021-08" db="EMBL/GenBank/DDBJ databases">
        <title>Streptomyces sp. PTM05 isolated from lichen.</title>
        <authorList>
            <person name="Somphong A."/>
            <person name="Phongsopitanun W."/>
            <person name="Tanasupawat S."/>
        </authorList>
    </citation>
    <scope>NUCLEOTIDE SEQUENCE [LARGE SCALE GENOMIC DNA]</scope>
    <source>
        <strain evidence="1 2">Ptm05</strain>
    </source>
</reference>
<evidence type="ECO:0000313" key="2">
    <source>
        <dbReference type="Proteomes" id="UP001198565"/>
    </source>
</evidence>
<evidence type="ECO:0000313" key="1">
    <source>
        <dbReference type="EMBL" id="MBY8885347.1"/>
    </source>
</evidence>
<dbReference type="Gene3D" id="3.10.180.10">
    <property type="entry name" value="2,3-Dihydroxybiphenyl 1,2-Dioxygenase, domain 1"/>
    <property type="match status" value="1"/>
</dbReference>
<sequence length="121" mass="12793">MSFPNITGVVARVFVEDLEAAIPLYRQLAQDTEVTRFAFRDVELARVGPFLLLSGATEAYRDRVATVLVRELGPVVSAVEGAGGQVLDGPAPAPNGARLIARHPDGSVFEYIEVGDSGPAA</sequence>
<dbReference type="SUPFAM" id="SSF54593">
    <property type="entry name" value="Glyoxalase/Bleomycin resistance protein/Dihydroxybiphenyl dioxygenase"/>
    <property type="match status" value="1"/>
</dbReference>
<dbReference type="EMBL" id="JAINVZ010000005">
    <property type="protein sequence ID" value="MBY8885347.1"/>
    <property type="molecule type" value="Genomic_DNA"/>
</dbReference>
<gene>
    <name evidence="1" type="ORF">K7472_10865</name>
</gene>
<dbReference type="RefSeq" id="WP_222976619.1">
    <property type="nucleotide sequence ID" value="NZ_JAINVZ010000005.1"/>
</dbReference>
<dbReference type="Proteomes" id="UP001198565">
    <property type="component" value="Unassembled WGS sequence"/>
</dbReference>
<keyword evidence="2" id="KW-1185">Reference proteome</keyword>
<comment type="caution">
    <text evidence="1">The sequence shown here is derived from an EMBL/GenBank/DDBJ whole genome shotgun (WGS) entry which is preliminary data.</text>
</comment>
<proteinExistence type="predicted"/>
<name>A0ABS7QU53_9ACTN</name>